<dbReference type="InterPro" id="IPR000577">
    <property type="entry name" value="Carb_kinase_FGGY"/>
</dbReference>
<dbReference type="GO" id="GO:0005975">
    <property type="term" value="P:carbohydrate metabolic process"/>
    <property type="evidence" value="ECO:0007669"/>
    <property type="project" value="InterPro"/>
</dbReference>
<dbReference type="EMBL" id="VJMJ01000027">
    <property type="protein sequence ID" value="KAF0742500.1"/>
    <property type="molecule type" value="Genomic_DNA"/>
</dbReference>
<comment type="caution">
    <text evidence="6">The sequence shown here is derived from an EMBL/GenBank/DDBJ whole genome shotgun (WGS) entry which is preliminary data.</text>
</comment>
<dbReference type="Pfam" id="PF00370">
    <property type="entry name" value="FGGY_N"/>
    <property type="match status" value="1"/>
</dbReference>
<dbReference type="Gene3D" id="3.30.420.40">
    <property type="match status" value="2"/>
</dbReference>
<evidence type="ECO:0000259" key="4">
    <source>
        <dbReference type="Pfam" id="PF00370"/>
    </source>
</evidence>
<comment type="similarity">
    <text evidence="1">Belongs to the FGGY kinase family.</text>
</comment>
<dbReference type="PANTHER" id="PTHR43095:SF2">
    <property type="entry name" value="GLUCONOKINASE"/>
    <property type="match status" value="1"/>
</dbReference>
<evidence type="ECO:0000256" key="2">
    <source>
        <dbReference type="ARBA" id="ARBA00022679"/>
    </source>
</evidence>
<evidence type="ECO:0000313" key="6">
    <source>
        <dbReference type="EMBL" id="KAF0742500.1"/>
    </source>
</evidence>
<sequence length="506" mass="54251">MATLKYTAAVAATAVLAGSTWLYQNAVQKRRQLEAKAKQNAIVVIDIGSSSVRASAYVLYQDTWTLVPGSLHQHKMRALASDGTAEFHVVKKVVEGVIDGTLQWLAQDGGFRVLAVGFSSFAMSLVGVDGQGTPVTPVLTYAGRCAAEAKSLNKTLAQQGLQQEIYNRTGAPIHSAYAAPQLLKLQDKNSVESWQSLVGVMLRQWTTIGGPVPMGYSEASWTGLFDFRQGIWDAKLLELSHTNPSTMPEIQDPSVPVPKLNSKYAARWPLLSQADFYLALGDGAAANIGSKSSTPEYEPLVVQSKQLCSRIGLTVGTSAALRVMCPLSEMKRVPRGLWCYRVDKENVILGGALTDGGSVYEWATRTLALSPGDAKKLESMEPNSHGLTFLPFLSGERAPGWHQEATCTISGITTSTTPVDILRASLESVALRLGAIYALFGEYVSSDAIVVASGTALSSSSLWRQIIADVLGRAVWIETDAVELTSRGVAMFVGSEAFSPSPCEIS</sequence>
<gene>
    <name evidence="6" type="ORF">Ae201684_002595</name>
</gene>
<dbReference type="VEuPathDB" id="FungiDB:AeMF1_012302"/>
<evidence type="ECO:0000259" key="5">
    <source>
        <dbReference type="Pfam" id="PF02782"/>
    </source>
</evidence>
<evidence type="ECO:0000256" key="3">
    <source>
        <dbReference type="ARBA" id="ARBA00022777"/>
    </source>
</evidence>
<dbReference type="AlphaFoldDB" id="A0A6G0XQC5"/>
<evidence type="ECO:0008006" key="8">
    <source>
        <dbReference type="Google" id="ProtNLM"/>
    </source>
</evidence>
<dbReference type="InterPro" id="IPR043129">
    <property type="entry name" value="ATPase_NBD"/>
</dbReference>
<keyword evidence="2" id="KW-0808">Transferase</keyword>
<name>A0A6G0XQC5_9STRA</name>
<accession>A0A6G0XQC5</accession>
<reference evidence="6 7" key="1">
    <citation type="submission" date="2019-07" db="EMBL/GenBank/DDBJ databases">
        <title>Genomics analysis of Aphanomyces spp. identifies a new class of oomycete effector associated with host adaptation.</title>
        <authorList>
            <person name="Gaulin E."/>
        </authorList>
    </citation>
    <scope>NUCLEOTIDE SEQUENCE [LARGE SCALE GENOMIC DNA]</scope>
    <source>
        <strain evidence="6 7">ATCC 201684</strain>
    </source>
</reference>
<dbReference type="SUPFAM" id="SSF53067">
    <property type="entry name" value="Actin-like ATPase domain"/>
    <property type="match status" value="2"/>
</dbReference>
<evidence type="ECO:0000256" key="1">
    <source>
        <dbReference type="ARBA" id="ARBA00009156"/>
    </source>
</evidence>
<dbReference type="InterPro" id="IPR018484">
    <property type="entry name" value="FGGY_N"/>
</dbReference>
<keyword evidence="7" id="KW-1185">Reference proteome</keyword>
<organism evidence="6 7">
    <name type="scientific">Aphanomyces euteiches</name>
    <dbReference type="NCBI Taxonomy" id="100861"/>
    <lineage>
        <taxon>Eukaryota</taxon>
        <taxon>Sar</taxon>
        <taxon>Stramenopiles</taxon>
        <taxon>Oomycota</taxon>
        <taxon>Saprolegniomycetes</taxon>
        <taxon>Saprolegniales</taxon>
        <taxon>Verrucalvaceae</taxon>
        <taxon>Aphanomyces</taxon>
    </lineage>
</organism>
<keyword evidence="3" id="KW-0418">Kinase</keyword>
<proteinExistence type="inferred from homology"/>
<dbReference type="InterPro" id="IPR018485">
    <property type="entry name" value="FGGY_C"/>
</dbReference>
<feature type="domain" description="Carbohydrate kinase FGGY C-terminal" evidence="5">
    <location>
        <begin position="314"/>
        <end position="492"/>
    </location>
</feature>
<protein>
    <recommendedName>
        <fullName evidence="8">Carbohydrate kinase FGGY N-terminal domain-containing protein</fullName>
    </recommendedName>
</protein>
<evidence type="ECO:0000313" key="7">
    <source>
        <dbReference type="Proteomes" id="UP000481153"/>
    </source>
</evidence>
<dbReference type="GO" id="GO:0016301">
    <property type="term" value="F:kinase activity"/>
    <property type="evidence" value="ECO:0007669"/>
    <property type="project" value="UniProtKB-KW"/>
</dbReference>
<dbReference type="Proteomes" id="UP000481153">
    <property type="component" value="Unassembled WGS sequence"/>
</dbReference>
<dbReference type="CDD" id="cd07770">
    <property type="entry name" value="ASKHA_NBD_FGGY_GntK"/>
    <property type="match status" value="1"/>
</dbReference>
<dbReference type="PANTHER" id="PTHR43095">
    <property type="entry name" value="SUGAR KINASE"/>
    <property type="match status" value="1"/>
</dbReference>
<dbReference type="InterPro" id="IPR050406">
    <property type="entry name" value="FGGY_Carb_Kinase"/>
</dbReference>
<dbReference type="PIRSF" id="PIRSF000538">
    <property type="entry name" value="GlpK"/>
    <property type="match status" value="1"/>
</dbReference>
<dbReference type="Pfam" id="PF02782">
    <property type="entry name" value="FGGY_C"/>
    <property type="match status" value="1"/>
</dbReference>
<feature type="domain" description="Carbohydrate kinase FGGY N-terminal" evidence="4">
    <location>
        <begin position="42"/>
        <end position="289"/>
    </location>
</feature>